<dbReference type="Proteomes" id="UP001152622">
    <property type="component" value="Chromosome 3"/>
</dbReference>
<comment type="caution">
    <text evidence="1">The sequence shown here is derived from an EMBL/GenBank/DDBJ whole genome shotgun (WGS) entry which is preliminary data.</text>
</comment>
<gene>
    <name evidence="1" type="ORF">SKAU_G00080010</name>
</gene>
<evidence type="ECO:0000313" key="2">
    <source>
        <dbReference type="Proteomes" id="UP001152622"/>
    </source>
</evidence>
<organism evidence="1 2">
    <name type="scientific">Synaphobranchus kaupii</name>
    <name type="common">Kaup's arrowtooth eel</name>
    <dbReference type="NCBI Taxonomy" id="118154"/>
    <lineage>
        <taxon>Eukaryota</taxon>
        <taxon>Metazoa</taxon>
        <taxon>Chordata</taxon>
        <taxon>Craniata</taxon>
        <taxon>Vertebrata</taxon>
        <taxon>Euteleostomi</taxon>
        <taxon>Actinopterygii</taxon>
        <taxon>Neopterygii</taxon>
        <taxon>Teleostei</taxon>
        <taxon>Anguilliformes</taxon>
        <taxon>Synaphobranchidae</taxon>
        <taxon>Synaphobranchus</taxon>
    </lineage>
</organism>
<dbReference type="AlphaFoldDB" id="A0A9Q1FUH0"/>
<dbReference type="EMBL" id="JAINUF010000003">
    <property type="protein sequence ID" value="KAJ8367973.1"/>
    <property type="molecule type" value="Genomic_DNA"/>
</dbReference>
<proteinExistence type="predicted"/>
<reference evidence="1" key="1">
    <citation type="journal article" date="2023" name="Science">
        <title>Genome structures resolve the early diversification of teleost fishes.</title>
        <authorList>
            <person name="Parey E."/>
            <person name="Louis A."/>
            <person name="Montfort J."/>
            <person name="Bouchez O."/>
            <person name="Roques C."/>
            <person name="Iampietro C."/>
            <person name="Lluch J."/>
            <person name="Castinel A."/>
            <person name="Donnadieu C."/>
            <person name="Desvignes T."/>
            <person name="Floi Bucao C."/>
            <person name="Jouanno E."/>
            <person name="Wen M."/>
            <person name="Mejri S."/>
            <person name="Dirks R."/>
            <person name="Jansen H."/>
            <person name="Henkel C."/>
            <person name="Chen W.J."/>
            <person name="Zahm M."/>
            <person name="Cabau C."/>
            <person name="Klopp C."/>
            <person name="Thompson A.W."/>
            <person name="Robinson-Rechavi M."/>
            <person name="Braasch I."/>
            <person name="Lecointre G."/>
            <person name="Bobe J."/>
            <person name="Postlethwait J.H."/>
            <person name="Berthelot C."/>
            <person name="Roest Crollius H."/>
            <person name="Guiguen Y."/>
        </authorList>
    </citation>
    <scope>NUCLEOTIDE SEQUENCE</scope>
    <source>
        <strain evidence="1">WJC10195</strain>
    </source>
</reference>
<evidence type="ECO:0000313" key="1">
    <source>
        <dbReference type="EMBL" id="KAJ8367973.1"/>
    </source>
</evidence>
<accession>A0A9Q1FUH0</accession>
<keyword evidence="2" id="KW-1185">Reference proteome</keyword>
<protein>
    <submittedName>
        <fullName evidence="1">Uncharacterized protein</fullName>
    </submittedName>
</protein>
<name>A0A9Q1FUH0_SYNKA</name>
<sequence length="66" mass="7279">MNRKEASLGSLCIPLTPASLCRLHSASPRSKKTSLFASNRDDRGRGGQLITRIAREGNEKVPERPF</sequence>